<dbReference type="PROSITE" id="PS50075">
    <property type="entry name" value="CARRIER"/>
    <property type="match status" value="1"/>
</dbReference>
<evidence type="ECO:0000313" key="2">
    <source>
        <dbReference type="EMBL" id="OZI87965.1"/>
    </source>
</evidence>
<name>A0A261WPB4_9PSED</name>
<dbReference type="InterPro" id="IPR009081">
    <property type="entry name" value="PP-bd_ACP"/>
</dbReference>
<accession>A0A261WPB4</accession>
<evidence type="ECO:0000259" key="1">
    <source>
        <dbReference type="PROSITE" id="PS50075"/>
    </source>
</evidence>
<organism evidence="2 3">
    <name type="scientific">Pseudomonas avellanae</name>
    <dbReference type="NCBI Taxonomy" id="46257"/>
    <lineage>
        <taxon>Bacteria</taxon>
        <taxon>Pseudomonadati</taxon>
        <taxon>Pseudomonadota</taxon>
        <taxon>Gammaproteobacteria</taxon>
        <taxon>Pseudomonadales</taxon>
        <taxon>Pseudomonadaceae</taxon>
        <taxon>Pseudomonas</taxon>
    </lineage>
</organism>
<protein>
    <submittedName>
        <fullName evidence="2">Acyl carrier protein</fullName>
    </submittedName>
</protein>
<proteinExistence type="predicted"/>
<gene>
    <name evidence="2" type="ORF">CFN58_00215</name>
</gene>
<reference evidence="3" key="1">
    <citation type="journal article" date="2016" name="Sci. Rep.">
        <title>Genome analysis of the kiwifruit canker pathogen Pseudomonas syringae pv. actinidiae biovar 5.</title>
        <authorList>
            <person name="Fujikawa T."/>
            <person name="Sawada H."/>
        </authorList>
    </citation>
    <scope>NUCLEOTIDE SEQUENCE [LARGE SCALE GENOMIC DNA]</scope>
    <source>
        <strain evidence="3">MAFF 212061</strain>
    </source>
</reference>
<feature type="domain" description="Carrier" evidence="1">
    <location>
        <begin position="1"/>
        <end position="81"/>
    </location>
</feature>
<dbReference type="Gene3D" id="1.10.1200.10">
    <property type="entry name" value="ACP-like"/>
    <property type="match status" value="1"/>
</dbReference>
<sequence length="82" mass="9294">MTIALISKIVTKNLCPVLGLTHIDDSEDLFYLGMTSLHSVSLMMAIEEEFKFHFPHTALQPDNFESISKISQVVEDILKNKE</sequence>
<comment type="caution">
    <text evidence="2">The sequence shown here is derived from an EMBL/GenBank/DDBJ whole genome shotgun (WGS) entry which is preliminary data.</text>
</comment>
<dbReference type="InterPro" id="IPR036736">
    <property type="entry name" value="ACP-like_sf"/>
</dbReference>
<dbReference type="Pfam" id="PF00550">
    <property type="entry name" value="PP-binding"/>
    <property type="match status" value="1"/>
</dbReference>
<evidence type="ECO:0000313" key="3">
    <source>
        <dbReference type="Proteomes" id="UP000217163"/>
    </source>
</evidence>
<dbReference type="AlphaFoldDB" id="A0A261WPB4"/>
<dbReference type="SUPFAM" id="SSF47336">
    <property type="entry name" value="ACP-like"/>
    <property type="match status" value="1"/>
</dbReference>
<dbReference type="Proteomes" id="UP000217163">
    <property type="component" value="Unassembled WGS sequence"/>
</dbReference>
<dbReference type="EMBL" id="NKQU01000004">
    <property type="protein sequence ID" value="OZI87965.1"/>
    <property type="molecule type" value="Genomic_DNA"/>
</dbReference>